<dbReference type="InterPro" id="IPR016067">
    <property type="entry name" value="S-AdoMet_deCO2ase_core"/>
</dbReference>
<gene>
    <name evidence="11" type="ORF">ABUK86_04980</name>
</gene>
<keyword evidence="4" id="KW-0068">Autocatalytic cleavage</keyword>
<evidence type="ECO:0000256" key="4">
    <source>
        <dbReference type="ARBA" id="ARBA00022813"/>
    </source>
</evidence>
<proteinExistence type="predicted"/>
<evidence type="ECO:0000313" key="12">
    <source>
        <dbReference type="Proteomes" id="UP001432401"/>
    </source>
</evidence>
<name>A0ABV1ZQV2_9ACTN</name>
<keyword evidence="3" id="KW-0210">Decarboxylase</keyword>
<evidence type="ECO:0000256" key="3">
    <source>
        <dbReference type="ARBA" id="ARBA00022793"/>
    </source>
</evidence>
<dbReference type="InterPro" id="IPR003826">
    <property type="entry name" value="AdoMetDC_fam_prok"/>
</dbReference>
<reference evidence="11 12" key="1">
    <citation type="submission" date="2024-06" db="EMBL/GenBank/DDBJ databases">
        <authorList>
            <person name="Bataeva Y.V."/>
            <person name="Grigorian L.N."/>
            <person name="Solomentsev V.I."/>
        </authorList>
    </citation>
    <scope>NUCLEOTIDE SEQUENCE [LARGE SCALE GENOMIC DNA]</scope>
    <source>
        <strain evidence="12">SCPM-O-B-12605 (RCAM04882)</strain>
    </source>
</reference>
<evidence type="ECO:0000256" key="5">
    <source>
        <dbReference type="ARBA" id="ARBA00023066"/>
    </source>
</evidence>
<dbReference type="PANTHER" id="PTHR33866:SF2">
    <property type="entry name" value="S-ADENOSYLMETHIONINE DECARBOXYLASE PROENZYME"/>
    <property type="match status" value="1"/>
</dbReference>
<keyword evidence="8" id="KW-0456">Lyase</keyword>
<keyword evidence="6" id="KW-0620">Polyamine biosynthesis</keyword>
<protein>
    <submittedName>
        <fullName evidence="11">S-adenosylmethionine decarboxylase</fullName>
    </submittedName>
</protein>
<evidence type="ECO:0000256" key="8">
    <source>
        <dbReference type="ARBA" id="ARBA00023239"/>
    </source>
</evidence>
<keyword evidence="9" id="KW-0704">Schiff base</keyword>
<evidence type="ECO:0000256" key="9">
    <source>
        <dbReference type="ARBA" id="ARBA00023270"/>
    </source>
</evidence>
<dbReference type="Gene3D" id="3.60.90.10">
    <property type="entry name" value="S-adenosylmethionine decarboxylase"/>
    <property type="match status" value="1"/>
</dbReference>
<comment type="cofactor">
    <cofactor evidence="1">
        <name>pyruvate</name>
        <dbReference type="ChEBI" id="CHEBI:15361"/>
    </cofactor>
</comment>
<keyword evidence="2" id="KW-0949">S-adenosyl-L-methionine</keyword>
<dbReference type="SUPFAM" id="SSF56276">
    <property type="entry name" value="S-adenosylmethionine decarboxylase"/>
    <property type="match status" value="1"/>
</dbReference>
<keyword evidence="12" id="KW-1185">Reference proteome</keyword>
<evidence type="ECO:0000256" key="6">
    <source>
        <dbReference type="ARBA" id="ARBA00023115"/>
    </source>
</evidence>
<dbReference type="Pfam" id="PF02675">
    <property type="entry name" value="AdoMet_dc"/>
    <property type="match status" value="1"/>
</dbReference>
<sequence>MMCLAIDLSGCTTPNPTTADIGAAMHATARRLGVRVLLDVPAQYPDHGLTYMMALAESHLVVSTWPEHRVVQIDLVSCRAETSPETALEPLLSLFGPDHTTIRRIPRLNPSPQPVTS</sequence>
<evidence type="ECO:0000256" key="7">
    <source>
        <dbReference type="ARBA" id="ARBA00023145"/>
    </source>
</evidence>
<evidence type="ECO:0000313" key="11">
    <source>
        <dbReference type="EMBL" id="MES0833116.1"/>
    </source>
</evidence>
<dbReference type="EMBL" id="JBEQNB010000002">
    <property type="protein sequence ID" value="MES0833116.1"/>
    <property type="molecule type" value="Genomic_DNA"/>
</dbReference>
<accession>A0ABV1ZQV2</accession>
<evidence type="ECO:0000256" key="10">
    <source>
        <dbReference type="ARBA" id="ARBA00023317"/>
    </source>
</evidence>
<keyword evidence="10" id="KW-0670">Pyruvate</keyword>
<keyword evidence="7" id="KW-0865">Zymogen</keyword>
<dbReference type="PANTHER" id="PTHR33866">
    <property type="entry name" value="S-ADENOSYLMETHIONINE DECARBOXYLASE PROENZYME"/>
    <property type="match status" value="1"/>
</dbReference>
<dbReference type="RefSeq" id="WP_344177284.1">
    <property type="nucleotide sequence ID" value="NZ_JBEQNA010000001.1"/>
</dbReference>
<keyword evidence="5" id="KW-0745">Spermidine biosynthesis</keyword>
<dbReference type="Proteomes" id="UP001432401">
    <property type="component" value="Unassembled WGS sequence"/>
</dbReference>
<evidence type="ECO:0000256" key="1">
    <source>
        <dbReference type="ARBA" id="ARBA00001928"/>
    </source>
</evidence>
<evidence type="ECO:0000256" key="2">
    <source>
        <dbReference type="ARBA" id="ARBA00022691"/>
    </source>
</evidence>
<comment type="caution">
    <text evidence="11">The sequence shown here is derived from an EMBL/GenBank/DDBJ whole genome shotgun (WGS) entry which is preliminary data.</text>
</comment>
<organism evidence="11 12">
    <name type="scientific">Nocardiopsis tropica</name>
    <dbReference type="NCBI Taxonomy" id="109330"/>
    <lineage>
        <taxon>Bacteria</taxon>
        <taxon>Bacillati</taxon>
        <taxon>Actinomycetota</taxon>
        <taxon>Actinomycetes</taxon>
        <taxon>Streptosporangiales</taxon>
        <taxon>Nocardiopsidaceae</taxon>
        <taxon>Nocardiopsis</taxon>
    </lineage>
</organism>